<dbReference type="Proteomes" id="UP000296706">
    <property type="component" value="Chromosome"/>
</dbReference>
<dbReference type="STRING" id="1457250.GCA_000755225_00743"/>
<organism evidence="3 4">
    <name type="scientific">Halapricum salinum</name>
    <dbReference type="NCBI Taxonomy" id="1457250"/>
    <lineage>
        <taxon>Archaea</taxon>
        <taxon>Methanobacteriati</taxon>
        <taxon>Methanobacteriota</taxon>
        <taxon>Stenosarchaea group</taxon>
        <taxon>Halobacteria</taxon>
        <taxon>Halobacteriales</taxon>
        <taxon>Haloarculaceae</taxon>
        <taxon>Halapricum</taxon>
    </lineage>
</organism>
<dbReference type="AlphaFoldDB" id="A0A4D6HC74"/>
<reference evidence="3 4" key="1">
    <citation type="journal article" date="2019" name="Nat. Commun.">
        <title>A new type of DNA phosphorothioation-based antiviral system in archaea.</title>
        <authorList>
            <person name="Xiong L."/>
            <person name="Liu S."/>
            <person name="Chen S."/>
            <person name="Xiao Y."/>
            <person name="Zhu B."/>
            <person name="Gao Y."/>
            <person name="Zhang Y."/>
            <person name="Chen B."/>
            <person name="Luo J."/>
            <person name="Deng Z."/>
            <person name="Chen X."/>
            <person name="Wang L."/>
            <person name="Chen S."/>
        </authorList>
    </citation>
    <scope>NUCLEOTIDE SEQUENCE [LARGE SCALE GENOMIC DNA]</scope>
    <source>
        <strain evidence="3 4">CBA1105</strain>
    </source>
</reference>
<evidence type="ECO:0000256" key="2">
    <source>
        <dbReference type="SAM" id="MobiDB-lite"/>
    </source>
</evidence>
<dbReference type="GeneID" id="39848348"/>
<gene>
    <name evidence="3" type="ORF">DV733_10755</name>
</gene>
<sequence>MSDSELDLSAPELTPEDVLRIDDPYFTTETVAIVTGAASGIGRATAVALATNGLTVVGADIDEDGLTETGDIVEDHDVEGWFVGVPTDLTDDDDVETVVEAAAEEGQLRFVANIAGMQHIASIPDFPMEKYDLLTDIMLRSPFKMAQAAMPHIRETEDSEASDDASGNRTQSGDGVGAIANMSSVHGHYATKDKPAYITAKHGLTGLTRSIAAEGEGTLRSFTVSVGYVLTPLMVDQIEDTADERGISKREVIEDVMLGQARTKEMMTPVEVANLFVFGFSSHAKHLNGGDLLFDGGYTHTYE</sequence>
<dbReference type="EMBL" id="CP031310">
    <property type="protein sequence ID" value="QCC51684.1"/>
    <property type="molecule type" value="Genomic_DNA"/>
</dbReference>
<dbReference type="PANTHER" id="PTHR42879">
    <property type="entry name" value="3-OXOACYL-(ACYL-CARRIER-PROTEIN) REDUCTASE"/>
    <property type="match status" value="1"/>
</dbReference>
<dbReference type="InterPro" id="IPR036291">
    <property type="entry name" value="NAD(P)-bd_dom_sf"/>
</dbReference>
<dbReference type="PANTHER" id="PTHR42879:SF2">
    <property type="entry name" value="3-OXOACYL-[ACYL-CARRIER-PROTEIN] REDUCTASE FABG"/>
    <property type="match status" value="1"/>
</dbReference>
<dbReference type="RefSeq" id="WP_049994702.1">
    <property type="nucleotide sequence ID" value="NZ_CP031310.1"/>
</dbReference>
<protein>
    <submittedName>
        <fullName evidence="3">SDR family oxidoreductase</fullName>
    </submittedName>
</protein>
<keyword evidence="4" id="KW-1185">Reference proteome</keyword>
<dbReference type="InterPro" id="IPR002347">
    <property type="entry name" value="SDR_fam"/>
</dbReference>
<name>A0A4D6HC74_9EURY</name>
<evidence type="ECO:0000313" key="3">
    <source>
        <dbReference type="EMBL" id="QCC51684.1"/>
    </source>
</evidence>
<evidence type="ECO:0000313" key="4">
    <source>
        <dbReference type="Proteomes" id="UP000296706"/>
    </source>
</evidence>
<dbReference type="PRINTS" id="PR00080">
    <property type="entry name" value="SDRFAMILY"/>
</dbReference>
<dbReference type="OrthoDB" id="161871at2157"/>
<feature type="region of interest" description="Disordered" evidence="2">
    <location>
        <begin position="153"/>
        <end position="175"/>
    </location>
</feature>
<accession>A0A4D6HC74</accession>
<dbReference type="SUPFAM" id="SSF51735">
    <property type="entry name" value="NAD(P)-binding Rossmann-fold domains"/>
    <property type="match status" value="1"/>
</dbReference>
<evidence type="ECO:0000256" key="1">
    <source>
        <dbReference type="ARBA" id="ARBA00006484"/>
    </source>
</evidence>
<dbReference type="Pfam" id="PF13561">
    <property type="entry name" value="adh_short_C2"/>
    <property type="match status" value="1"/>
</dbReference>
<dbReference type="Gene3D" id="3.40.50.720">
    <property type="entry name" value="NAD(P)-binding Rossmann-like Domain"/>
    <property type="match status" value="1"/>
</dbReference>
<dbReference type="KEGG" id="hsn:DV733_10755"/>
<dbReference type="PRINTS" id="PR00081">
    <property type="entry name" value="GDHRDH"/>
</dbReference>
<proteinExistence type="inferred from homology"/>
<comment type="similarity">
    <text evidence="1">Belongs to the short-chain dehydrogenases/reductases (SDR) family.</text>
</comment>
<dbReference type="InterPro" id="IPR050259">
    <property type="entry name" value="SDR"/>
</dbReference>